<reference evidence="1" key="1">
    <citation type="journal article" date="2021" name="Proc. Natl. Acad. Sci. U.S.A.">
        <title>A Catalog of Tens of Thousands of Viruses from Human Metagenomes Reveals Hidden Associations with Chronic Diseases.</title>
        <authorList>
            <person name="Tisza M.J."/>
            <person name="Buck C.B."/>
        </authorList>
    </citation>
    <scope>NUCLEOTIDE SEQUENCE</scope>
    <source>
        <strain evidence="1">CtfrT39</strain>
    </source>
</reference>
<protein>
    <submittedName>
        <fullName evidence="1">Uncharacterized protein</fullName>
    </submittedName>
</protein>
<name>A0A8S5UQG2_9CAUD</name>
<evidence type="ECO:0000313" key="1">
    <source>
        <dbReference type="EMBL" id="DAF96709.1"/>
    </source>
</evidence>
<accession>A0A8S5UQG2</accession>
<dbReference type="EMBL" id="BK016120">
    <property type="protein sequence ID" value="DAF96709.1"/>
    <property type="molecule type" value="Genomic_DNA"/>
</dbReference>
<organism evidence="1">
    <name type="scientific">Siphoviridae sp. ctfrT39</name>
    <dbReference type="NCBI Taxonomy" id="2825598"/>
    <lineage>
        <taxon>Viruses</taxon>
        <taxon>Duplodnaviria</taxon>
        <taxon>Heunggongvirae</taxon>
        <taxon>Uroviricota</taxon>
        <taxon>Caudoviricetes</taxon>
    </lineage>
</organism>
<sequence length="52" mass="5726">MDIDLIEPLWNGKSNITSVDGQTLQSLWIQTLLKSQISTIVDLSQKARSAPA</sequence>
<proteinExistence type="predicted"/>